<organism evidence="2 3">
    <name type="scientific">Hydrogenoanaerobacterium saccharovorans</name>
    <dbReference type="NCBI Taxonomy" id="474960"/>
    <lineage>
        <taxon>Bacteria</taxon>
        <taxon>Bacillati</taxon>
        <taxon>Bacillota</taxon>
        <taxon>Clostridia</taxon>
        <taxon>Eubacteriales</taxon>
        <taxon>Oscillospiraceae</taxon>
        <taxon>Hydrogenoanaerobacterium</taxon>
    </lineage>
</organism>
<keyword evidence="1" id="KW-0446">Lipid-binding</keyword>
<accession>A0A1H7ZC44</accession>
<dbReference type="OrthoDB" id="2138472at2"/>
<reference evidence="2 3" key="1">
    <citation type="submission" date="2016-10" db="EMBL/GenBank/DDBJ databases">
        <authorList>
            <person name="de Groot N.N."/>
        </authorList>
    </citation>
    <scope>NUCLEOTIDE SEQUENCE [LARGE SCALE GENOMIC DNA]</scope>
    <source>
        <strain evidence="2 3">CGMCC 1.5070</strain>
    </source>
</reference>
<dbReference type="SUPFAM" id="SSF82549">
    <property type="entry name" value="DAK1/DegV-like"/>
    <property type="match status" value="1"/>
</dbReference>
<evidence type="ECO:0000256" key="1">
    <source>
        <dbReference type="ARBA" id="ARBA00023121"/>
    </source>
</evidence>
<gene>
    <name evidence="2" type="ORF">SAMN05216180_0575</name>
</gene>
<dbReference type="InterPro" id="IPR003797">
    <property type="entry name" value="DegV"/>
</dbReference>
<dbReference type="PROSITE" id="PS51482">
    <property type="entry name" value="DEGV"/>
    <property type="match status" value="1"/>
</dbReference>
<dbReference type="Gene3D" id="3.40.50.10440">
    <property type="entry name" value="Dihydroxyacetone kinase, domain 1"/>
    <property type="match status" value="1"/>
</dbReference>
<evidence type="ECO:0000313" key="3">
    <source>
        <dbReference type="Proteomes" id="UP000199158"/>
    </source>
</evidence>
<dbReference type="PANTHER" id="PTHR33434:SF2">
    <property type="entry name" value="FATTY ACID-BINDING PROTEIN TM_1468"/>
    <property type="match status" value="1"/>
</dbReference>
<evidence type="ECO:0000313" key="2">
    <source>
        <dbReference type="EMBL" id="SEM55980.1"/>
    </source>
</evidence>
<dbReference type="NCBIfam" id="TIGR00762">
    <property type="entry name" value="DegV"/>
    <property type="match status" value="1"/>
</dbReference>
<dbReference type="InterPro" id="IPR050270">
    <property type="entry name" value="DegV_domain_contain"/>
</dbReference>
<name>A0A1H7ZC44_9FIRM</name>
<dbReference type="Gene3D" id="3.30.1180.10">
    <property type="match status" value="1"/>
</dbReference>
<keyword evidence="3" id="KW-1185">Reference proteome</keyword>
<protein>
    <submittedName>
        <fullName evidence="2">EDD domain protein, DegV family</fullName>
    </submittedName>
</protein>
<dbReference type="PANTHER" id="PTHR33434">
    <property type="entry name" value="DEGV DOMAIN-CONTAINING PROTEIN DR_1986-RELATED"/>
    <property type="match status" value="1"/>
</dbReference>
<proteinExistence type="predicted"/>
<dbReference type="AlphaFoldDB" id="A0A1H7ZC44"/>
<dbReference type="Pfam" id="PF02645">
    <property type="entry name" value="DegV"/>
    <property type="match status" value="1"/>
</dbReference>
<dbReference type="STRING" id="474960.SAMN05216180_0575"/>
<dbReference type="GO" id="GO:0008289">
    <property type="term" value="F:lipid binding"/>
    <property type="evidence" value="ECO:0007669"/>
    <property type="project" value="UniProtKB-KW"/>
</dbReference>
<sequence length="277" mass="30107">MRYKLVVDSCCDVTHELREKLPVEVVPLTMKLGDDSFVDNCKLNLQDFLAKMKAYKGQVRSACPSPGDYAEAYQGADNIFVVTLSSNLSGSYNSAELGKRLMDGDSTNEVHVFDSKSASAGQLLIALKISEFIEQKLENKEIIKNIEAFINGMKTFFVLDNLDNLTKNGRMNKIVGKVASVLGIRPILGADGEGNIAFFSQARGADAAIKKLAATIGEHCSNTCEKIMVITHCNNLKQANKLKELVSAAYSFKEIFIAPTGGLSSMYANEGGIIVAF</sequence>
<dbReference type="Gene3D" id="2.20.28.50">
    <property type="entry name" value="degv family protein"/>
    <property type="match status" value="1"/>
</dbReference>
<dbReference type="Proteomes" id="UP000199158">
    <property type="component" value="Unassembled WGS sequence"/>
</dbReference>
<dbReference type="InterPro" id="IPR043168">
    <property type="entry name" value="DegV_C"/>
</dbReference>
<dbReference type="EMBL" id="FOCG01000001">
    <property type="protein sequence ID" value="SEM55980.1"/>
    <property type="molecule type" value="Genomic_DNA"/>
</dbReference>